<keyword evidence="5 9" id="KW-0418">Kinase</keyword>
<evidence type="ECO:0000256" key="5">
    <source>
        <dbReference type="ARBA" id="ARBA00022777"/>
    </source>
</evidence>
<dbReference type="Proteomes" id="UP000480246">
    <property type="component" value="Unassembled WGS sequence"/>
</dbReference>
<dbReference type="EMBL" id="WEID01000068">
    <property type="protein sequence ID" value="KAB8131023.1"/>
    <property type="molecule type" value="Genomic_DNA"/>
</dbReference>
<protein>
    <submittedName>
        <fullName evidence="9">Sensor histidine kinase</fullName>
    </submittedName>
</protein>
<feature type="transmembrane region" description="Helical" evidence="7">
    <location>
        <begin position="285"/>
        <end position="309"/>
    </location>
</feature>
<dbReference type="InterPro" id="IPR003660">
    <property type="entry name" value="HAMP_dom"/>
</dbReference>
<dbReference type="GO" id="GO:0000155">
    <property type="term" value="F:phosphorelay sensor kinase activity"/>
    <property type="evidence" value="ECO:0007669"/>
    <property type="project" value="InterPro"/>
</dbReference>
<dbReference type="InterPro" id="IPR050640">
    <property type="entry name" value="Bact_2-comp_sensor_kinase"/>
</dbReference>
<dbReference type="CDD" id="cd06225">
    <property type="entry name" value="HAMP"/>
    <property type="match status" value="1"/>
</dbReference>
<dbReference type="SUPFAM" id="SSF55874">
    <property type="entry name" value="ATPase domain of HSP90 chaperone/DNA topoisomerase II/histidine kinase"/>
    <property type="match status" value="1"/>
</dbReference>
<evidence type="ECO:0000259" key="8">
    <source>
        <dbReference type="PROSITE" id="PS50885"/>
    </source>
</evidence>
<keyword evidence="2" id="KW-1003">Cell membrane</keyword>
<keyword evidence="10" id="KW-1185">Reference proteome</keyword>
<feature type="domain" description="HAMP" evidence="8">
    <location>
        <begin position="305"/>
        <end position="357"/>
    </location>
</feature>
<dbReference type="GO" id="GO:0005886">
    <property type="term" value="C:plasma membrane"/>
    <property type="evidence" value="ECO:0007669"/>
    <property type="project" value="UniProtKB-SubCell"/>
</dbReference>
<evidence type="ECO:0000256" key="2">
    <source>
        <dbReference type="ARBA" id="ARBA00022475"/>
    </source>
</evidence>
<name>A0A7C8GSX2_9BACI</name>
<comment type="subcellular location">
    <subcellularLocation>
        <location evidence="1">Cell membrane</location>
        <topology evidence="1">Multi-pass membrane protein</topology>
    </subcellularLocation>
</comment>
<evidence type="ECO:0000313" key="9">
    <source>
        <dbReference type="EMBL" id="KAB8131023.1"/>
    </source>
</evidence>
<dbReference type="Pfam" id="PF06580">
    <property type="entry name" value="His_kinase"/>
    <property type="match status" value="1"/>
</dbReference>
<dbReference type="PANTHER" id="PTHR34220:SF7">
    <property type="entry name" value="SENSOR HISTIDINE KINASE YPDA"/>
    <property type="match status" value="1"/>
</dbReference>
<evidence type="ECO:0000256" key="4">
    <source>
        <dbReference type="ARBA" id="ARBA00022679"/>
    </source>
</evidence>
<proteinExistence type="predicted"/>
<accession>A0A7C8GSX2</accession>
<sequence>MKKIHFNDIRIRNKLLLIYMFSVFLPIILTNIIFYIVTTENVRDQKLEDYELALEQIATGFRQGVEDAAGIASVLYSDAYIYRLLNKTYETPVEFIAAYNNNFRDINKYTPIYSSVDSIHLYTDNPTVISAGGIYLINQDMRKSYWYQSTGNTRMSYPVLTRNVSETGVLDQFVIVRELDSNHSASYEKIMMINLNERFIKQAFTNVTFEGQVYLVDDRDIVQYSTDQSVDSDNKLISFDSLNISEDSVIMEEKYQLQFLNNWRLVGIIPSENLITEVQNSMYSIVYLASWNFVIPTLFILYIAGNIHFRLNTIVKQMRKVKEQQFDIIEGKMYKDEIGVLASEFNRMTRKIKDLINDVYIVRIQKQELELEKKDAQLKALQSQINPHFLFNVLETIRMRSVLKSEMETADIIKYLAQLLRTSITWEDDWVTIGKELQLIYAFLEIQKYRFDNKMEYEINVDDGVEQIYIPKMIIIPFIENASIHGIEPLKGKGKINITIQKYENMIKCIVKDNGVGIRDEKYKQIINFLEGEGVNGKNIGMRNVSQRLKMYYGQDYQLKINSNATDGTTIILMIPENNDKMNPGPQ</sequence>
<evidence type="ECO:0000256" key="6">
    <source>
        <dbReference type="ARBA" id="ARBA00023136"/>
    </source>
</evidence>
<dbReference type="RefSeq" id="WP_153404555.1">
    <property type="nucleotide sequence ID" value="NZ_ML762433.1"/>
</dbReference>
<dbReference type="Gene3D" id="6.10.340.10">
    <property type="match status" value="1"/>
</dbReference>
<gene>
    <name evidence="9" type="ORF">F9U64_13670</name>
</gene>
<dbReference type="SUPFAM" id="SSF158472">
    <property type="entry name" value="HAMP domain-like"/>
    <property type="match status" value="1"/>
</dbReference>
<dbReference type="InterPro" id="IPR010559">
    <property type="entry name" value="Sig_transdc_His_kin_internal"/>
</dbReference>
<dbReference type="OrthoDB" id="9776552at2"/>
<dbReference type="InterPro" id="IPR003594">
    <property type="entry name" value="HATPase_dom"/>
</dbReference>
<dbReference type="PROSITE" id="PS50885">
    <property type="entry name" value="HAMP"/>
    <property type="match status" value="1"/>
</dbReference>
<dbReference type="Pfam" id="PF02518">
    <property type="entry name" value="HATPase_c"/>
    <property type="match status" value="1"/>
</dbReference>
<dbReference type="PANTHER" id="PTHR34220">
    <property type="entry name" value="SENSOR HISTIDINE KINASE YPDA"/>
    <property type="match status" value="1"/>
</dbReference>
<keyword evidence="7" id="KW-0812">Transmembrane</keyword>
<dbReference type="AlphaFoldDB" id="A0A7C8GSX2"/>
<reference evidence="9 10" key="1">
    <citation type="submission" date="2019-10" db="EMBL/GenBank/DDBJ databases">
        <title>Gracilibacillus sp. nov. isolated from rice seeds.</title>
        <authorList>
            <person name="He S."/>
        </authorList>
    </citation>
    <scope>NUCLEOTIDE SEQUENCE [LARGE SCALE GENOMIC DNA]</scope>
    <source>
        <strain evidence="9 10">TD8</strain>
    </source>
</reference>
<keyword evidence="3" id="KW-0597">Phosphoprotein</keyword>
<dbReference type="Gene3D" id="3.30.565.10">
    <property type="entry name" value="Histidine kinase-like ATPase, C-terminal domain"/>
    <property type="match status" value="1"/>
</dbReference>
<keyword evidence="4" id="KW-0808">Transferase</keyword>
<evidence type="ECO:0000256" key="7">
    <source>
        <dbReference type="SAM" id="Phobius"/>
    </source>
</evidence>
<organism evidence="9 10">
    <name type="scientific">Gracilibacillus oryzae</name>
    <dbReference type="NCBI Taxonomy" id="1672701"/>
    <lineage>
        <taxon>Bacteria</taxon>
        <taxon>Bacillati</taxon>
        <taxon>Bacillota</taxon>
        <taxon>Bacilli</taxon>
        <taxon>Bacillales</taxon>
        <taxon>Bacillaceae</taxon>
        <taxon>Gracilibacillus</taxon>
    </lineage>
</organism>
<comment type="caution">
    <text evidence="9">The sequence shown here is derived from an EMBL/GenBank/DDBJ whole genome shotgun (WGS) entry which is preliminary data.</text>
</comment>
<evidence type="ECO:0000256" key="3">
    <source>
        <dbReference type="ARBA" id="ARBA00022553"/>
    </source>
</evidence>
<evidence type="ECO:0000256" key="1">
    <source>
        <dbReference type="ARBA" id="ARBA00004651"/>
    </source>
</evidence>
<keyword evidence="6 7" id="KW-0472">Membrane</keyword>
<dbReference type="InterPro" id="IPR036890">
    <property type="entry name" value="HATPase_C_sf"/>
</dbReference>
<evidence type="ECO:0000313" key="10">
    <source>
        <dbReference type="Proteomes" id="UP000480246"/>
    </source>
</evidence>
<keyword evidence="7" id="KW-1133">Transmembrane helix</keyword>
<feature type="transmembrane region" description="Helical" evidence="7">
    <location>
        <begin position="16"/>
        <end position="37"/>
    </location>
</feature>